<evidence type="ECO:0000313" key="1">
    <source>
        <dbReference type="EMBL" id="KHK89366.1"/>
    </source>
</evidence>
<reference evidence="1 2" key="1">
    <citation type="submission" date="2014-10" db="EMBL/GenBank/DDBJ databases">
        <title>Genome sequence of Novosphingobium malaysiense MUSC 273(T).</title>
        <authorList>
            <person name="Lee L.-H."/>
        </authorList>
    </citation>
    <scope>NUCLEOTIDE SEQUENCE [LARGE SCALE GENOMIC DNA]</scope>
    <source>
        <strain evidence="1 2">MUSC 273</strain>
    </source>
</reference>
<protein>
    <submittedName>
        <fullName evidence="1">Uncharacterized protein</fullName>
    </submittedName>
</protein>
<proteinExistence type="predicted"/>
<sequence length="114" mass="11793">MPPVDLPPDSPVVMAQAPVPFDLADVSGDDVGLDLKVVKPRCPLSSGHEIVVCAPDPEANRLRPLPDTYVTQGGLPRAEVDLGGGASLDLHVDSAAMPDGSVSNRVMVGVKVAF</sequence>
<dbReference type="RefSeq" id="WP_039288094.1">
    <property type="nucleotide sequence ID" value="NZ_JTDI01000007.1"/>
</dbReference>
<dbReference type="EMBL" id="JTDI01000007">
    <property type="protein sequence ID" value="KHK89366.1"/>
    <property type="molecule type" value="Genomic_DNA"/>
</dbReference>
<keyword evidence="2" id="KW-1185">Reference proteome</keyword>
<gene>
    <name evidence="1" type="ORF">LK12_19705</name>
</gene>
<name>A0A0B1ZJK3_9SPHN</name>
<dbReference type="Proteomes" id="UP000031057">
    <property type="component" value="Unassembled WGS sequence"/>
</dbReference>
<evidence type="ECO:0000313" key="2">
    <source>
        <dbReference type="Proteomes" id="UP000031057"/>
    </source>
</evidence>
<dbReference type="STRING" id="1348853.LK12_19705"/>
<accession>A0A0B1ZJK3</accession>
<comment type="caution">
    <text evidence="1">The sequence shown here is derived from an EMBL/GenBank/DDBJ whole genome shotgun (WGS) entry which is preliminary data.</text>
</comment>
<dbReference type="AlphaFoldDB" id="A0A0B1ZJK3"/>
<dbReference type="OrthoDB" id="7473248at2"/>
<organism evidence="1 2">
    <name type="scientific">Novosphingobium malaysiense</name>
    <dbReference type="NCBI Taxonomy" id="1348853"/>
    <lineage>
        <taxon>Bacteria</taxon>
        <taxon>Pseudomonadati</taxon>
        <taxon>Pseudomonadota</taxon>
        <taxon>Alphaproteobacteria</taxon>
        <taxon>Sphingomonadales</taxon>
        <taxon>Sphingomonadaceae</taxon>
        <taxon>Novosphingobium</taxon>
    </lineage>
</organism>